<dbReference type="InterPro" id="IPR051321">
    <property type="entry name" value="PHA/PHB_synthase"/>
</dbReference>
<evidence type="ECO:0000313" key="3">
    <source>
        <dbReference type="EMBL" id="KUP04398.1"/>
    </source>
</evidence>
<keyword evidence="1" id="KW-1133">Transmembrane helix</keyword>
<proteinExistence type="predicted"/>
<organism evidence="3 4">
    <name type="scientific">Bacillus coahuilensis p1.1.43</name>
    <dbReference type="NCBI Taxonomy" id="1150625"/>
    <lineage>
        <taxon>Bacteria</taxon>
        <taxon>Bacillati</taxon>
        <taxon>Bacillota</taxon>
        <taxon>Bacilli</taxon>
        <taxon>Bacillales</taxon>
        <taxon>Bacillaceae</taxon>
        <taxon>Bacillus</taxon>
    </lineage>
</organism>
<name>A0A147K4M3_9BACI</name>
<dbReference type="STRING" id="1150625.Q75_15490"/>
<protein>
    <recommendedName>
        <fullName evidence="2">AB hydrolase-1 domain-containing protein</fullName>
    </recommendedName>
</protein>
<keyword evidence="1" id="KW-0812">Transmembrane</keyword>
<dbReference type="InterPro" id="IPR000073">
    <property type="entry name" value="AB_hydrolase_1"/>
</dbReference>
<dbReference type="PANTHER" id="PTHR36837:SF2">
    <property type="entry name" value="POLY(3-HYDROXYALKANOATE) POLYMERASE SUBUNIT PHAC"/>
    <property type="match status" value="1"/>
</dbReference>
<dbReference type="Pfam" id="PF00561">
    <property type="entry name" value="Abhydrolase_1"/>
    <property type="match status" value="1"/>
</dbReference>
<comment type="caution">
    <text evidence="3">The sequence shown here is derived from an EMBL/GenBank/DDBJ whole genome shotgun (WGS) entry which is preliminary data.</text>
</comment>
<gene>
    <name evidence="3" type="ORF">Q75_15490</name>
</gene>
<evidence type="ECO:0000313" key="4">
    <source>
        <dbReference type="Proteomes" id="UP000074108"/>
    </source>
</evidence>
<dbReference type="InterPro" id="IPR029058">
    <property type="entry name" value="AB_hydrolase_fold"/>
</dbReference>
<evidence type="ECO:0000256" key="1">
    <source>
        <dbReference type="SAM" id="Phobius"/>
    </source>
</evidence>
<feature type="transmembrane region" description="Helical" evidence="1">
    <location>
        <begin position="126"/>
        <end position="144"/>
    </location>
</feature>
<feature type="domain" description="AB hydrolase-1" evidence="2">
    <location>
        <begin position="73"/>
        <end position="320"/>
    </location>
</feature>
<accession>A0A147K4M3</accession>
<dbReference type="Gene3D" id="3.40.50.1820">
    <property type="entry name" value="alpha/beta hydrolase"/>
    <property type="match status" value="1"/>
</dbReference>
<dbReference type="SUPFAM" id="SSF53474">
    <property type="entry name" value="alpha/beta-Hydrolases"/>
    <property type="match status" value="1"/>
</dbReference>
<dbReference type="AlphaFoldDB" id="A0A147K4M3"/>
<dbReference type="RefSeq" id="WP_059351875.1">
    <property type="nucleotide sequence ID" value="NZ_LDYG01000051.1"/>
</dbReference>
<sequence length="348" mass="39267">MQNKEKERWSNFVHALATKKSVTIQPTERQSVWKWNKSTLWYYPAKKKKYGIPLFLVYSLINQPFVLDLQKGRSLIESLVTNGFDVYLLDFGIPAYEDRYDSLDDYIGLIGKGIRKALRHSNSPEISIIGFCLGGTLAAIYASIAKEPIRNLILSVTPVDFFQPTNYPTLTKLLRQDEIDFSPILRSLGLIPADFVEAGMRLITSPFYYSPYLSLLAKADSPKYVESWKAFNTWSKGHIPISGRVVEELIKMVKDNSLIKGELLVQNQKVDLAAVTANLLVVASELDALVPYRQVEPIMNKVSSHDKRFVLHPGGHALSLVSSNGTLPDYLKDWLPCRSTPLTKEDVT</sequence>
<dbReference type="EMBL" id="LDYG01000051">
    <property type="protein sequence ID" value="KUP04398.1"/>
    <property type="molecule type" value="Genomic_DNA"/>
</dbReference>
<keyword evidence="4" id="KW-1185">Reference proteome</keyword>
<evidence type="ECO:0000259" key="2">
    <source>
        <dbReference type="Pfam" id="PF00561"/>
    </source>
</evidence>
<dbReference type="PANTHER" id="PTHR36837">
    <property type="entry name" value="POLY(3-HYDROXYALKANOATE) POLYMERASE SUBUNIT PHAC"/>
    <property type="match status" value="1"/>
</dbReference>
<reference evidence="3 4" key="1">
    <citation type="journal article" date="2016" name="Front. Microbiol.">
        <title>Microevolution Analysis of Bacillus coahuilensis Unveils Differences in Phosphorus Acquisition Strategies and Their Regulation.</title>
        <authorList>
            <person name="Gomez-Lunar Z."/>
            <person name="Hernandez-Gonzalez I."/>
            <person name="Rodriguez-Torres M.D."/>
            <person name="Souza V."/>
            <person name="Olmedo-Alvarez G."/>
        </authorList>
    </citation>
    <scope>NUCLEOTIDE SEQUENCE [LARGE SCALE GENOMIC DNA]</scope>
    <source>
        <strain evidence="4">p1.1.43</strain>
    </source>
</reference>
<keyword evidence="1" id="KW-0472">Membrane</keyword>
<dbReference type="PATRIC" id="fig|1150625.3.peg.3232"/>
<dbReference type="Proteomes" id="UP000074108">
    <property type="component" value="Unassembled WGS sequence"/>
</dbReference>